<keyword evidence="9" id="KW-1133">Transmembrane helix</keyword>
<dbReference type="Gene3D" id="2.102.10.10">
    <property type="entry name" value="Rieske [2Fe-2S] iron-sulphur domain"/>
    <property type="match status" value="2"/>
</dbReference>
<feature type="domain" description="Rieske" evidence="15">
    <location>
        <begin position="262"/>
        <end position="416"/>
    </location>
</feature>
<organism evidence="16 17">
    <name type="scientific">Pycnococcus provasolii</name>
    <dbReference type="NCBI Taxonomy" id="41880"/>
    <lineage>
        <taxon>Eukaryota</taxon>
        <taxon>Viridiplantae</taxon>
        <taxon>Chlorophyta</taxon>
        <taxon>Pseudoscourfieldiophyceae</taxon>
        <taxon>Pseudoscourfieldiales</taxon>
        <taxon>Pycnococcaceae</taxon>
        <taxon>Pycnococcus</taxon>
    </lineage>
</organism>
<accession>A0A830HYN2</accession>
<evidence type="ECO:0000256" key="11">
    <source>
        <dbReference type="ARBA" id="ARBA00023004"/>
    </source>
</evidence>
<dbReference type="Pfam" id="PF00355">
    <property type="entry name" value="Rieske"/>
    <property type="match status" value="2"/>
</dbReference>
<dbReference type="GO" id="GO:0010277">
    <property type="term" value="F:chlorophyllide a oxygenase activity"/>
    <property type="evidence" value="ECO:0007669"/>
    <property type="project" value="InterPro"/>
</dbReference>
<reference evidence="16" key="1">
    <citation type="submission" date="2020-10" db="EMBL/GenBank/DDBJ databases">
        <title>Unveiling of a novel bifunctional photoreceptor, Dualchrome1, isolated from a cosmopolitan green alga.</title>
        <authorList>
            <person name="Suzuki S."/>
            <person name="Kawachi M."/>
        </authorList>
    </citation>
    <scope>NUCLEOTIDE SEQUENCE</scope>
    <source>
        <strain evidence="16">NIES 2893</strain>
    </source>
</reference>
<keyword evidence="3" id="KW-0150">Chloroplast</keyword>
<dbReference type="PROSITE" id="PS51296">
    <property type="entry name" value="RIESKE"/>
    <property type="match status" value="1"/>
</dbReference>
<dbReference type="GO" id="GO:0009507">
    <property type="term" value="C:chloroplast"/>
    <property type="evidence" value="ECO:0007669"/>
    <property type="project" value="UniProtKB-SubCell"/>
</dbReference>
<dbReference type="InterPro" id="IPR017941">
    <property type="entry name" value="Rieske_2Fe-2S"/>
</dbReference>
<evidence type="ECO:0000256" key="9">
    <source>
        <dbReference type="ARBA" id="ARBA00022989"/>
    </source>
</evidence>
<feature type="compositionally biased region" description="Low complexity" evidence="14">
    <location>
        <begin position="91"/>
        <end position="104"/>
    </location>
</feature>
<keyword evidence="13" id="KW-0472">Membrane</keyword>
<dbReference type="Pfam" id="PF08417">
    <property type="entry name" value="PaO"/>
    <property type="match status" value="1"/>
</dbReference>
<name>A0A830HYN2_9CHLO</name>
<keyword evidence="4" id="KW-0934">Plastid</keyword>
<feature type="compositionally biased region" description="Basic and acidic residues" evidence="14">
    <location>
        <begin position="211"/>
        <end position="228"/>
    </location>
</feature>
<feature type="region of interest" description="Disordered" evidence="14">
    <location>
        <begin position="1"/>
        <end position="50"/>
    </location>
</feature>
<dbReference type="Proteomes" id="UP000660262">
    <property type="component" value="Unassembled WGS sequence"/>
</dbReference>
<keyword evidence="12" id="KW-0411">Iron-sulfur</keyword>
<dbReference type="GO" id="GO:0016020">
    <property type="term" value="C:membrane"/>
    <property type="evidence" value="ECO:0007669"/>
    <property type="project" value="UniProtKB-SubCell"/>
</dbReference>
<keyword evidence="8" id="KW-0809">Transit peptide</keyword>
<dbReference type="Gene3D" id="3.90.380.10">
    <property type="entry name" value="Naphthalene 1,2-dioxygenase Alpha Subunit, Chain A, domain 1"/>
    <property type="match status" value="1"/>
</dbReference>
<dbReference type="GO" id="GO:0046872">
    <property type="term" value="F:metal ion binding"/>
    <property type="evidence" value="ECO:0007669"/>
    <property type="project" value="UniProtKB-KW"/>
</dbReference>
<evidence type="ECO:0000256" key="3">
    <source>
        <dbReference type="ARBA" id="ARBA00022528"/>
    </source>
</evidence>
<keyword evidence="7" id="KW-0479">Metal-binding</keyword>
<feature type="compositionally biased region" description="Low complexity" evidence="14">
    <location>
        <begin position="113"/>
        <end position="127"/>
    </location>
</feature>
<evidence type="ECO:0000256" key="14">
    <source>
        <dbReference type="SAM" id="MobiDB-lite"/>
    </source>
</evidence>
<keyword evidence="6" id="KW-0001">2Fe-2S</keyword>
<evidence type="ECO:0000256" key="4">
    <source>
        <dbReference type="ARBA" id="ARBA00022640"/>
    </source>
</evidence>
<dbReference type="EMBL" id="BNJQ01000032">
    <property type="protein sequence ID" value="GHP10940.1"/>
    <property type="molecule type" value="Genomic_DNA"/>
</dbReference>
<evidence type="ECO:0000256" key="13">
    <source>
        <dbReference type="ARBA" id="ARBA00023136"/>
    </source>
</evidence>
<protein>
    <recommendedName>
        <fullName evidence="15">Rieske domain-containing protein</fullName>
    </recommendedName>
</protein>
<evidence type="ECO:0000256" key="7">
    <source>
        <dbReference type="ARBA" id="ARBA00022723"/>
    </source>
</evidence>
<proteinExistence type="predicted"/>
<dbReference type="OrthoDB" id="543398at2759"/>
<dbReference type="SUPFAM" id="SSF55961">
    <property type="entry name" value="Bet v1-like"/>
    <property type="match status" value="1"/>
</dbReference>
<feature type="region of interest" description="Disordered" evidence="14">
    <location>
        <begin position="65"/>
        <end position="140"/>
    </location>
</feature>
<dbReference type="GO" id="GO:0051537">
    <property type="term" value="F:2 iron, 2 sulfur cluster binding"/>
    <property type="evidence" value="ECO:0007669"/>
    <property type="project" value="UniProtKB-KW"/>
</dbReference>
<keyword evidence="5" id="KW-0812">Transmembrane</keyword>
<evidence type="ECO:0000313" key="17">
    <source>
        <dbReference type="Proteomes" id="UP000660262"/>
    </source>
</evidence>
<comment type="subcellular location">
    <subcellularLocation>
        <location evidence="2">Membrane</location>
    </subcellularLocation>
    <subcellularLocation>
        <location evidence="1">Plastid</location>
        <location evidence="1">Chloroplast</location>
    </subcellularLocation>
</comment>
<evidence type="ECO:0000313" key="16">
    <source>
        <dbReference type="EMBL" id="GHP10940.1"/>
    </source>
</evidence>
<keyword evidence="11" id="KW-0408">Iron</keyword>
<evidence type="ECO:0000256" key="6">
    <source>
        <dbReference type="ARBA" id="ARBA00022714"/>
    </source>
</evidence>
<evidence type="ECO:0000256" key="5">
    <source>
        <dbReference type="ARBA" id="ARBA00022692"/>
    </source>
</evidence>
<gene>
    <name evidence="16" type="ORF">PPROV_000967000</name>
</gene>
<evidence type="ECO:0000256" key="12">
    <source>
        <dbReference type="ARBA" id="ARBA00023014"/>
    </source>
</evidence>
<feature type="compositionally biased region" description="Polar residues" evidence="14">
    <location>
        <begin position="81"/>
        <end position="90"/>
    </location>
</feature>
<dbReference type="SUPFAM" id="SSF50022">
    <property type="entry name" value="ISP domain"/>
    <property type="match status" value="1"/>
</dbReference>
<evidence type="ECO:0000256" key="2">
    <source>
        <dbReference type="ARBA" id="ARBA00004370"/>
    </source>
</evidence>
<dbReference type="AlphaFoldDB" id="A0A830HYN2"/>
<feature type="region of interest" description="Disordered" evidence="14">
    <location>
        <begin position="617"/>
        <end position="642"/>
    </location>
</feature>
<sequence>MFATTTTRMLHRRAAASGAGNGAAARSSSCQPPRRSSSSSSNYTTTHAAVSSCVVRRRRRFVLIATRSSASDHSDEPPPSTNNADNNNEQSTISSTTTTSSTSSDAEDVARRAQTTTMSASSTAAVDADADDAFHSSPPVSADVHRKLIHRLGMPTKPREKRANAEEMARRIIQRAEQDHLRREGGRAVEKAAAATEKAVEKAVAEKVEGSKAERATMVKDRREEEQQKKKKTLLLRQQQAQEYEAEKEKRKDEFDFFQQWWPLQATIDLPHDRSTRIELLGTPLVIWHVGEHAIKSEGADHAHGFRVFVDACPHRLAPLSEGRVEDNRSPDAHAATPKTKTRLVTELIQRNIPFKADELTEELDNATHDMPLPEKVLACAYHGWQFDGSGSCAFIPQAENFEKKALAERESATSLVAHVTHDGLLWVWAAPLSRDEATAKMPPSGPPPDAFRGVRDKKKWAHTRHYFRELPYYGWEALVENICDPAHVPFAHHGLQGRREMAQPIRMKRDDMYDDDRVAPSQTTTFDEEDDLDGKRSLGYAVGTSPGKAGYGVAVAYQASAAGATMHTSFRPSRGGLVLYELDVDAPATPIRLVVHCIPVAPFKSRTIFTVYSAAPQRPQEEAPAKKKKRDATTTTVPPPPPLSKRVAFAVFRLVQALQRKLPWWDHLVRNAVFDGDAAFLHAQERLLDTKRNRGADWRAAYHMPTSSDMLVIAFRTWLDRFTANSGGPPYMSARFGAYSTKTVAAPTLASATLFPPKQDLLDRWEQHTKHCKTCRRAHTVAGTLSRVFEMLTLLLACATVSLMVVLWSYGVEPFVLSGVTLSATCVTFVSSRLQKLAHELRGRFEFRDYVHQDRE</sequence>
<dbReference type="InterPro" id="IPR050584">
    <property type="entry name" value="Cholesterol_7-desaturase"/>
</dbReference>
<evidence type="ECO:0000256" key="1">
    <source>
        <dbReference type="ARBA" id="ARBA00004229"/>
    </source>
</evidence>
<dbReference type="InterPro" id="IPR013626">
    <property type="entry name" value="PaO"/>
</dbReference>
<dbReference type="PANTHER" id="PTHR21266:SF32">
    <property type="entry name" value="CHOLESTEROL 7-DESATURASE NVD"/>
    <property type="match status" value="1"/>
</dbReference>
<comment type="caution">
    <text evidence="16">The sequence shown here is derived from an EMBL/GenBank/DDBJ whole genome shotgun (WGS) entry which is preliminary data.</text>
</comment>
<feature type="region of interest" description="Disordered" evidence="14">
    <location>
        <begin position="211"/>
        <end position="231"/>
    </location>
</feature>
<evidence type="ECO:0000256" key="10">
    <source>
        <dbReference type="ARBA" id="ARBA00023002"/>
    </source>
</evidence>
<evidence type="ECO:0000259" key="15">
    <source>
        <dbReference type="PROSITE" id="PS51296"/>
    </source>
</evidence>
<keyword evidence="10" id="KW-0560">Oxidoreductase</keyword>
<evidence type="ECO:0000256" key="8">
    <source>
        <dbReference type="ARBA" id="ARBA00022946"/>
    </source>
</evidence>
<feature type="compositionally biased region" description="Low complexity" evidence="14">
    <location>
        <begin position="15"/>
        <end position="41"/>
    </location>
</feature>
<dbReference type="PANTHER" id="PTHR21266">
    <property type="entry name" value="IRON-SULFUR DOMAIN CONTAINING PROTEIN"/>
    <property type="match status" value="1"/>
</dbReference>
<dbReference type="InterPro" id="IPR036922">
    <property type="entry name" value="Rieske_2Fe-2S_sf"/>
</dbReference>
<keyword evidence="17" id="KW-1185">Reference proteome</keyword>